<keyword evidence="2" id="KW-1185">Reference proteome</keyword>
<name>A0ACB9CZV8_CICIN</name>
<dbReference type="EMBL" id="CM042013">
    <property type="protein sequence ID" value="KAI3739801.1"/>
    <property type="molecule type" value="Genomic_DNA"/>
</dbReference>
<accession>A0ACB9CZV8</accession>
<protein>
    <submittedName>
        <fullName evidence="1">Uncharacterized protein</fullName>
    </submittedName>
</protein>
<sequence length="139" mass="15866">MAVKICAKQSPSRALKFYIPQPRKIKGFDGEGVRRMKLASQGLELITTIGFIKEAPFVNNHGFNVYHENRLILPFWPVLSFGSNRGRGVVGVLEANFMEPTQDKQDFEKTSLFQKLIQCLKEMTWENCQGVSNKNNIFL</sequence>
<dbReference type="Proteomes" id="UP001055811">
    <property type="component" value="Linkage Group LG05"/>
</dbReference>
<comment type="caution">
    <text evidence="1">The sequence shown here is derived from an EMBL/GenBank/DDBJ whole genome shotgun (WGS) entry which is preliminary data.</text>
</comment>
<organism evidence="1 2">
    <name type="scientific">Cichorium intybus</name>
    <name type="common">Chicory</name>
    <dbReference type="NCBI Taxonomy" id="13427"/>
    <lineage>
        <taxon>Eukaryota</taxon>
        <taxon>Viridiplantae</taxon>
        <taxon>Streptophyta</taxon>
        <taxon>Embryophyta</taxon>
        <taxon>Tracheophyta</taxon>
        <taxon>Spermatophyta</taxon>
        <taxon>Magnoliopsida</taxon>
        <taxon>eudicotyledons</taxon>
        <taxon>Gunneridae</taxon>
        <taxon>Pentapetalae</taxon>
        <taxon>asterids</taxon>
        <taxon>campanulids</taxon>
        <taxon>Asterales</taxon>
        <taxon>Asteraceae</taxon>
        <taxon>Cichorioideae</taxon>
        <taxon>Cichorieae</taxon>
        <taxon>Cichoriinae</taxon>
        <taxon>Cichorium</taxon>
    </lineage>
</organism>
<evidence type="ECO:0000313" key="1">
    <source>
        <dbReference type="EMBL" id="KAI3739801.1"/>
    </source>
</evidence>
<reference evidence="1 2" key="2">
    <citation type="journal article" date="2022" name="Mol. Ecol. Resour.">
        <title>The genomes of chicory, endive, great burdock and yacon provide insights into Asteraceae paleo-polyploidization history and plant inulin production.</title>
        <authorList>
            <person name="Fan W."/>
            <person name="Wang S."/>
            <person name="Wang H."/>
            <person name="Wang A."/>
            <person name="Jiang F."/>
            <person name="Liu H."/>
            <person name="Zhao H."/>
            <person name="Xu D."/>
            <person name="Zhang Y."/>
        </authorList>
    </citation>
    <scope>NUCLEOTIDE SEQUENCE [LARGE SCALE GENOMIC DNA]</scope>
    <source>
        <strain evidence="2">cv. Punajuju</strain>
        <tissue evidence="1">Leaves</tissue>
    </source>
</reference>
<evidence type="ECO:0000313" key="2">
    <source>
        <dbReference type="Proteomes" id="UP001055811"/>
    </source>
</evidence>
<reference evidence="2" key="1">
    <citation type="journal article" date="2022" name="Mol. Ecol. Resour.">
        <title>The genomes of chicory, endive, great burdock and yacon provide insights into Asteraceae palaeo-polyploidization history and plant inulin production.</title>
        <authorList>
            <person name="Fan W."/>
            <person name="Wang S."/>
            <person name="Wang H."/>
            <person name="Wang A."/>
            <person name="Jiang F."/>
            <person name="Liu H."/>
            <person name="Zhao H."/>
            <person name="Xu D."/>
            <person name="Zhang Y."/>
        </authorList>
    </citation>
    <scope>NUCLEOTIDE SEQUENCE [LARGE SCALE GENOMIC DNA]</scope>
    <source>
        <strain evidence="2">cv. Punajuju</strain>
    </source>
</reference>
<proteinExistence type="predicted"/>
<gene>
    <name evidence="1" type="ORF">L2E82_30213</name>
</gene>